<gene>
    <name evidence="1" type="ordered locus">MTR_1g018150</name>
</gene>
<reference evidence="2" key="3">
    <citation type="submission" date="2015-04" db="UniProtKB">
        <authorList>
            <consortium name="EnsemblPlants"/>
        </authorList>
    </citation>
    <scope>IDENTIFICATION</scope>
    <source>
        <strain evidence="2">cv. Jemalong A17</strain>
    </source>
</reference>
<dbReference type="AlphaFoldDB" id="G7ICC7"/>
<reference evidence="1 3" key="2">
    <citation type="journal article" date="2014" name="BMC Genomics">
        <title>An improved genome release (version Mt4.0) for the model legume Medicago truncatula.</title>
        <authorList>
            <person name="Tang H."/>
            <person name="Krishnakumar V."/>
            <person name="Bidwell S."/>
            <person name="Rosen B."/>
            <person name="Chan A."/>
            <person name="Zhou S."/>
            <person name="Gentzbittel L."/>
            <person name="Childs K.L."/>
            <person name="Yandell M."/>
            <person name="Gundlach H."/>
            <person name="Mayer K.F."/>
            <person name="Schwartz D.C."/>
            <person name="Town C.D."/>
        </authorList>
    </citation>
    <scope>GENOME REANNOTATION</scope>
    <source>
        <strain evidence="2 3">cv. Jemalong A17</strain>
    </source>
</reference>
<accession>G7ICC7</accession>
<sequence>MNDLVYVIANVRLTRKETRKREPFEFVDIESNDEFLTSIVGLDHNDDGENVQCLVLILKTLYHLEKNLMQMEMKT</sequence>
<evidence type="ECO:0000313" key="1">
    <source>
        <dbReference type="EMBL" id="AES59328.1"/>
    </source>
</evidence>
<evidence type="ECO:0000313" key="2">
    <source>
        <dbReference type="EnsemblPlants" id="AES59328"/>
    </source>
</evidence>
<dbReference type="Proteomes" id="UP000002051">
    <property type="component" value="Unassembled WGS sequence"/>
</dbReference>
<dbReference type="PaxDb" id="3880-AES59328"/>
<protein>
    <submittedName>
        <fullName evidence="1 2">Uncharacterized protein</fullName>
    </submittedName>
</protein>
<dbReference type="HOGENOM" id="CLU_2674756_0_0_1"/>
<dbReference type="EMBL" id="CM001217">
    <property type="protein sequence ID" value="AES59328.1"/>
    <property type="molecule type" value="Genomic_DNA"/>
</dbReference>
<proteinExistence type="predicted"/>
<organism evidence="1 3">
    <name type="scientific">Medicago truncatula</name>
    <name type="common">Barrel medic</name>
    <name type="synonym">Medicago tribuloides</name>
    <dbReference type="NCBI Taxonomy" id="3880"/>
    <lineage>
        <taxon>Eukaryota</taxon>
        <taxon>Viridiplantae</taxon>
        <taxon>Streptophyta</taxon>
        <taxon>Embryophyta</taxon>
        <taxon>Tracheophyta</taxon>
        <taxon>Spermatophyta</taxon>
        <taxon>Magnoliopsida</taxon>
        <taxon>eudicotyledons</taxon>
        <taxon>Gunneridae</taxon>
        <taxon>Pentapetalae</taxon>
        <taxon>rosids</taxon>
        <taxon>fabids</taxon>
        <taxon>Fabales</taxon>
        <taxon>Fabaceae</taxon>
        <taxon>Papilionoideae</taxon>
        <taxon>50 kb inversion clade</taxon>
        <taxon>NPAAA clade</taxon>
        <taxon>Hologalegina</taxon>
        <taxon>IRL clade</taxon>
        <taxon>Trifolieae</taxon>
        <taxon>Medicago</taxon>
    </lineage>
</organism>
<keyword evidence="3" id="KW-1185">Reference proteome</keyword>
<reference evidence="1 3" key="1">
    <citation type="journal article" date="2011" name="Nature">
        <title>The Medicago genome provides insight into the evolution of rhizobial symbioses.</title>
        <authorList>
            <person name="Young N.D."/>
            <person name="Debelle F."/>
            <person name="Oldroyd G.E."/>
            <person name="Geurts R."/>
            <person name="Cannon S.B."/>
            <person name="Udvardi M.K."/>
            <person name="Benedito V.A."/>
            <person name="Mayer K.F."/>
            <person name="Gouzy J."/>
            <person name="Schoof H."/>
            <person name="Van de Peer Y."/>
            <person name="Proost S."/>
            <person name="Cook D.R."/>
            <person name="Meyers B.C."/>
            <person name="Spannagl M."/>
            <person name="Cheung F."/>
            <person name="De Mita S."/>
            <person name="Krishnakumar V."/>
            <person name="Gundlach H."/>
            <person name="Zhou S."/>
            <person name="Mudge J."/>
            <person name="Bharti A.K."/>
            <person name="Murray J.D."/>
            <person name="Naoumkina M.A."/>
            <person name="Rosen B."/>
            <person name="Silverstein K.A."/>
            <person name="Tang H."/>
            <person name="Rombauts S."/>
            <person name="Zhao P.X."/>
            <person name="Zhou P."/>
            <person name="Barbe V."/>
            <person name="Bardou P."/>
            <person name="Bechner M."/>
            <person name="Bellec A."/>
            <person name="Berger A."/>
            <person name="Berges H."/>
            <person name="Bidwell S."/>
            <person name="Bisseling T."/>
            <person name="Choisne N."/>
            <person name="Couloux A."/>
            <person name="Denny R."/>
            <person name="Deshpande S."/>
            <person name="Dai X."/>
            <person name="Doyle J.J."/>
            <person name="Dudez A.M."/>
            <person name="Farmer A.D."/>
            <person name="Fouteau S."/>
            <person name="Franken C."/>
            <person name="Gibelin C."/>
            <person name="Gish J."/>
            <person name="Goldstein S."/>
            <person name="Gonzalez A.J."/>
            <person name="Green P.J."/>
            <person name="Hallab A."/>
            <person name="Hartog M."/>
            <person name="Hua A."/>
            <person name="Humphray S.J."/>
            <person name="Jeong D.H."/>
            <person name="Jing Y."/>
            <person name="Jocker A."/>
            <person name="Kenton S.M."/>
            <person name="Kim D.J."/>
            <person name="Klee K."/>
            <person name="Lai H."/>
            <person name="Lang C."/>
            <person name="Lin S."/>
            <person name="Macmil S.L."/>
            <person name="Magdelenat G."/>
            <person name="Matthews L."/>
            <person name="McCorrison J."/>
            <person name="Monaghan E.L."/>
            <person name="Mun J.H."/>
            <person name="Najar F.Z."/>
            <person name="Nicholson C."/>
            <person name="Noirot C."/>
            <person name="O'Bleness M."/>
            <person name="Paule C.R."/>
            <person name="Poulain J."/>
            <person name="Prion F."/>
            <person name="Qin B."/>
            <person name="Qu C."/>
            <person name="Retzel E.F."/>
            <person name="Riddle C."/>
            <person name="Sallet E."/>
            <person name="Samain S."/>
            <person name="Samson N."/>
            <person name="Sanders I."/>
            <person name="Saurat O."/>
            <person name="Scarpelli C."/>
            <person name="Schiex T."/>
            <person name="Segurens B."/>
            <person name="Severin A.J."/>
            <person name="Sherrier D.J."/>
            <person name="Shi R."/>
            <person name="Sims S."/>
            <person name="Singer S.R."/>
            <person name="Sinharoy S."/>
            <person name="Sterck L."/>
            <person name="Viollet A."/>
            <person name="Wang B.B."/>
            <person name="Wang K."/>
            <person name="Wang M."/>
            <person name="Wang X."/>
            <person name="Warfsmann J."/>
            <person name="Weissenbach J."/>
            <person name="White D.D."/>
            <person name="White J.D."/>
            <person name="Wiley G.B."/>
            <person name="Wincker P."/>
            <person name="Xing Y."/>
            <person name="Yang L."/>
            <person name="Yao Z."/>
            <person name="Ying F."/>
            <person name="Zhai J."/>
            <person name="Zhou L."/>
            <person name="Zuber A."/>
            <person name="Denarie J."/>
            <person name="Dixon R.A."/>
            <person name="May G.D."/>
            <person name="Schwartz D.C."/>
            <person name="Rogers J."/>
            <person name="Quetier F."/>
            <person name="Town C.D."/>
            <person name="Roe B.A."/>
        </authorList>
    </citation>
    <scope>NUCLEOTIDE SEQUENCE [LARGE SCALE GENOMIC DNA]</scope>
    <source>
        <strain evidence="1">A17</strain>
        <strain evidence="2 3">cv. Jemalong A17</strain>
    </source>
</reference>
<name>G7ICC7_MEDTR</name>
<dbReference type="EnsemblPlants" id="AES59328">
    <property type="protein sequence ID" value="AES59328"/>
    <property type="gene ID" value="MTR_1g018150"/>
</dbReference>
<evidence type="ECO:0000313" key="3">
    <source>
        <dbReference type="Proteomes" id="UP000002051"/>
    </source>
</evidence>